<dbReference type="EMBL" id="JARBHB010000005">
    <property type="protein sequence ID" value="KAJ8883725.1"/>
    <property type="molecule type" value="Genomic_DNA"/>
</dbReference>
<keyword evidence="3" id="KW-1185">Reference proteome</keyword>
<reference evidence="2 3" key="1">
    <citation type="submission" date="2023-02" db="EMBL/GenBank/DDBJ databases">
        <title>LHISI_Scaffold_Assembly.</title>
        <authorList>
            <person name="Stuart O.P."/>
            <person name="Cleave R."/>
            <person name="Magrath M.J.L."/>
            <person name="Mikheyev A.S."/>
        </authorList>
    </citation>
    <scope>NUCLEOTIDE SEQUENCE [LARGE SCALE GENOMIC DNA]</scope>
    <source>
        <strain evidence="2">Daus_M_001</strain>
        <tissue evidence="2">Leg muscle</tissue>
    </source>
</reference>
<sequence>MEPLRGKKTEEKAMLLVLYTVTHRKDKGAQYKGREIIEINYYGSARAFVGNCYAKLLGYNGTQSKRLDSNPVSSTLFHMTISVRRCAVRGKCSMVHCLGRRRAGVVVRPVASVVLHPQVYVHAGMSVEPLESYSLEYDSEAVHEECWRTFTNTTAHFPVGSLPDIRVWESCLAVPVSPPPLHHSGALLTHLASPSSPLKTSPRYVTTVRVRTNKRIISGGSSISVDYLSTRDCCVSAFVLRGFDFDSRESRYGHYSPPSQARFPAESPPDFRMWERARQCRWSTGLLADLPFPTPLHSGTAPYRPRFALIGSQDLYVKSRPNYSTLLSTLRTQQADIVHRASVTFYFRPISCIDCIGLEHKRFAHRRAFPRGRGPGENTTKMTSRRNHYLVGTFGCGANSSARPLWRRSCSLQHVGENKEEMSHRLMQEAGGICENADHSGIQEETEEYEKATDTPPKFTPPSNERITAYGGGPSMETARPKPHMRKDPASGSHSDVDSQLESDIDIVVRFHPEYFRSTEITSWKLKHRQKKSCNVVFRCVKRAPHRRESVGAVLAQRLESSPPTNANQRGEANIGASTGARLPGDNFPHSKSRIAERLGRHRHPHQVRHRPYERGSELARVVLVVLHVPACYSRVSHKTKVTEYAACLDGAFEKHFPSWMSLREVSARQAGRVGASLAT</sequence>
<gene>
    <name evidence="2" type="ORF">PR048_015579</name>
</gene>
<dbReference type="Proteomes" id="UP001159363">
    <property type="component" value="Chromosome 4"/>
</dbReference>
<organism evidence="2 3">
    <name type="scientific">Dryococelus australis</name>
    <dbReference type="NCBI Taxonomy" id="614101"/>
    <lineage>
        <taxon>Eukaryota</taxon>
        <taxon>Metazoa</taxon>
        <taxon>Ecdysozoa</taxon>
        <taxon>Arthropoda</taxon>
        <taxon>Hexapoda</taxon>
        <taxon>Insecta</taxon>
        <taxon>Pterygota</taxon>
        <taxon>Neoptera</taxon>
        <taxon>Polyneoptera</taxon>
        <taxon>Phasmatodea</taxon>
        <taxon>Verophasmatodea</taxon>
        <taxon>Anareolatae</taxon>
        <taxon>Phasmatidae</taxon>
        <taxon>Eurycanthinae</taxon>
        <taxon>Dryococelus</taxon>
    </lineage>
</organism>
<protein>
    <submittedName>
        <fullName evidence="2">Uncharacterized protein</fullName>
    </submittedName>
</protein>
<evidence type="ECO:0000313" key="3">
    <source>
        <dbReference type="Proteomes" id="UP001159363"/>
    </source>
</evidence>
<name>A0ABQ9HHB8_9NEOP</name>
<evidence type="ECO:0000256" key="1">
    <source>
        <dbReference type="SAM" id="MobiDB-lite"/>
    </source>
</evidence>
<comment type="caution">
    <text evidence="2">The sequence shown here is derived from an EMBL/GenBank/DDBJ whole genome shotgun (WGS) entry which is preliminary data.</text>
</comment>
<evidence type="ECO:0000313" key="2">
    <source>
        <dbReference type="EMBL" id="KAJ8883725.1"/>
    </source>
</evidence>
<accession>A0ABQ9HHB8</accession>
<feature type="region of interest" description="Disordered" evidence="1">
    <location>
        <begin position="444"/>
        <end position="499"/>
    </location>
</feature>
<proteinExistence type="predicted"/>